<evidence type="ECO:0000259" key="2">
    <source>
        <dbReference type="Pfam" id="PF07727"/>
    </source>
</evidence>
<dbReference type="InterPro" id="IPR013103">
    <property type="entry name" value="RVT_2"/>
</dbReference>
<dbReference type="Gramene" id="Solyc10g038180.2.1">
    <property type="protein sequence ID" value="Solyc10g038180.2.1"/>
    <property type="gene ID" value="Solyc10g038180.2"/>
</dbReference>
<feature type="region of interest" description="Disordered" evidence="1">
    <location>
        <begin position="1"/>
        <end position="24"/>
    </location>
</feature>
<dbReference type="Pfam" id="PF07727">
    <property type="entry name" value="RVT_2"/>
    <property type="match status" value="1"/>
</dbReference>
<accession>A0A3Q7IDP4</accession>
<reference evidence="5" key="1">
    <citation type="journal article" date="2012" name="Nature">
        <title>The tomato genome sequence provides insights into fleshy fruit evolution.</title>
        <authorList>
            <consortium name="Tomato Genome Consortium"/>
        </authorList>
    </citation>
    <scope>NUCLEOTIDE SEQUENCE [LARGE SCALE GENOMIC DNA]</scope>
    <source>
        <strain evidence="5">cv. Heinz 1706</strain>
    </source>
</reference>
<protein>
    <submittedName>
        <fullName evidence="5">Uncharacterized protein</fullName>
    </submittedName>
</protein>
<proteinExistence type="predicted"/>
<dbReference type="SUPFAM" id="SSF53098">
    <property type="entry name" value="Ribonuclease H-like"/>
    <property type="match status" value="1"/>
</dbReference>
<feature type="compositionally biased region" description="Low complexity" evidence="1">
    <location>
        <begin position="573"/>
        <end position="593"/>
    </location>
</feature>
<evidence type="ECO:0000313" key="5">
    <source>
        <dbReference type="EnsemblPlants" id="Solyc10g038180.2.1"/>
    </source>
</evidence>
<feature type="region of interest" description="Disordered" evidence="1">
    <location>
        <begin position="178"/>
        <end position="210"/>
    </location>
</feature>
<dbReference type="Proteomes" id="UP000004994">
    <property type="component" value="Chromosome 10"/>
</dbReference>
<dbReference type="InParanoid" id="A0A3Q7IDP4"/>
<dbReference type="OMA" id="CASHKLH"/>
<evidence type="ECO:0000259" key="4">
    <source>
        <dbReference type="Pfam" id="PF25597"/>
    </source>
</evidence>
<feature type="domain" description="Reverse transcriptase Ty1/copia-type" evidence="2">
    <location>
        <begin position="625"/>
        <end position="679"/>
    </location>
</feature>
<dbReference type="InterPro" id="IPR025724">
    <property type="entry name" value="GAG-pre-integrase_dom"/>
</dbReference>
<feature type="domain" description="Retroviral polymerase SH3-like" evidence="4">
    <location>
        <begin position="476"/>
        <end position="535"/>
    </location>
</feature>
<evidence type="ECO:0000256" key="1">
    <source>
        <dbReference type="SAM" id="MobiDB-lite"/>
    </source>
</evidence>
<dbReference type="PaxDb" id="4081-Solyc10g038180.1.1"/>
<dbReference type="Pfam" id="PF25597">
    <property type="entry name" value="SH3_retrovirus"/>
    <property type="match status" value="1"/>
</dbReference>
<dbReference type="Pfam" id="PF14223">
    <property type="entry name" value="Retrotran_gag_2"/>
    <property type="match status" value="1"/>
</dbReference>
<dbReference type="AlphaFoldDB" id="A0A3Q7IDP4"/>
<evidence type="ECO:0000313" key="6">
    <source>
        <dbReference type="Proteomes" id="UP000004994"/>
    </source>
</evidence>
<feature type="region of interest" description="Disordered" evidence="1">
    <location>
        <begin position="573"/>
        <end position="601"/>
    </location>
</feature>
<dbReference type="PANTHER" id="PTHR47481">
    <property type="match status" value="1"/>
</dbReference>
<feature type="compositionally biased region" description="Polar residues" evidence="1">
    <location>
        <begin position="1"/>
        <end position="20"/>
    </location>
</feature>
<name>A0A3Q7IDP4_SOLLC</name>
<evidence type="ECO:0000259" key="3">
    <source>
        <dbReference type="Pfam" id="PF13976"/>
    </source>
</evidence>
<dbReference type="EnsemblPlants" id="Solyc10g038180.2.1">
    <property type="protein sequence ID" value="Solyc10g038180.2.1"/>
    <property type="gene ID" value="Solyc10g038180.2"/>
</dbReference>
<dbReference type="InterPro" id="IPR012337">
    <property type="entry name" value="RNaseH-like_sf"/>
</dbReference>
<sequence length="756" mass="84242">MPSRTVLSPSTDSSTNQTHVPNPEYETWKSHDRVILLWIKTTIDSSILGHIIQSQTTAEAWTSLHHIFQTQSLARVMTLRLQLQTMTKGSLSIMEYVQRKRTISNNLAMALQPVTNYELVTYILYGLDPSYGPFRTAINLRTPPVTCEELFGLLLQEEQKLADESGHVTLSANIANRQNFQSRPSYNSNPPTNQFQQRNPKSHDNKRPSNRPLCQICEKLDHLAKNCYNRYNDQYPPTNTPRPQANVATSSSAFLDPSWCLDSGATNHVTADVGNLSIASDYSGNDSLADLQGKVLLRGMIKHGLYHLAASHLPSRPTSFLAAKVPLQTWHDRLGHPHESVLRRLASSVNLPVSSNKLHSVCGPSQLGKSRRFHLASSHMSSSVPFELVYSDVWGPTSIDSVNGNKYFVQFLDDYSKFGLALLANPSLPLHFWEHAFSTSTYLHNRMISPSLNFQSPFSLLYNRSPDYSLLKIFGCLCYPFLRPYNNHKLQYRSLPCVFLGYSSKHKEYLCFHVSSSRLYIARHVIFDEQNFPYSIMANNSKLASPALRSLNLDILASLFTSSDPFPVPTNNSIPSSSLPSSSSPPLSATSEPLEPPIPSASASHVSASPLSVLPSSTFPYLPTLDSVFSLKDLGKLSFFLGIEVLHHHGSLLLSQSSYIKDIIHRSHLQDAKTLRTPADSTATLTRDGPPAPDATSYRRIVGALQYATITRPDISYVVNRVCQFMHDHQSLQAYSDAGWAATSLIVALTMAMLFF</sequence>
<feature type="domain" description="GAG-pre-integrase" evidence="3">
    <location>
        <begin position="304"/>
        <end position="370"/>
    </location>
</feature>
<keyword evidence="6" id="KW-1185">Reference proteome</keyword>
<dbReference type="PANTHER" id="PTHR47481:SF28">
    <property type="entry name" value="RETROTRANSPOSON COPIA-LIKE N-TERMINAL DOMAIN-CONTAINING PROTEIN"/>
    <property type="match status" value="1"/>
</dbReference>
<dbReference type="InterPro" id="IPR057670">
    <property type="entry name" value="SH3_retrovirus"/>
</dbReference>
<feature type="compositionally biased region" description="Polar residues" evidence="1">
    <location>
        <begin position="178"/>
        <end position="199"/>
    </location>
</feature>
<organism evidence="5">
    <name type="scientific">Solanum lycopersicum</name>
    <name type="common">Tomato</name>
    <name type="synonym">Lycopersicon esculentum</name>
    <dbReference type="NCBI Taxonomy" id="4081"/>
    <lineage>
        <taxon>Eukaryota</taxon>
        <taxon>Viridiplantae</taxon>
        <taxon>Streptophyta</taxon>
        <taxon>Embryophyta</taxon>
        <taxon>Tracheophyta</taxon>
        <taxon>Spermatophyta</taxon>
        <taxon>Magnoliopsida</taxon>
        <taxon>eudicotyledons</taxon>
        <taxon>Gunneridae</taxon>
        <taxon>Pentapetalae</taxon>
        <taxon>asterids</taxon>
        <taxon>lamiids</taxon>
        <taxon>Solanales</taxon>
        <taxon>Solanaceae</taxon>
        <taxon>Solanoideae</taxon>
        <taxon>Solaneae</taxon>
        <taxon>Solanum</taxon>
        <taxon>Solanum subgen. Lycopersicon</taxon>
    </lineage>
</organism>
<dbReference type="Pfam" id="PF13976">
    <property type="entry name" value="gag_pre-integrs"/>
    <property type="match status" value="1"/>
</dbReference>
<reference evidence="5" key="2">
    <citation type="submission" date="2019-01" db="UniProtKB">
        <authorList>
            <consortium name="EnsemblPlants"/>
        </authorList>
    </citation>
    <scope>IDENTIFICATION</scope>
    <source>
        <strain evidence="5">cv. Heinz 1706</strain>
    </source>
</reference>